<organism evidence="2 3">
    <name type="scientific">Blumeria graminis f. sp. tritici</name>
    <dbReference type="NCBI Taxonomy" id="62690"/>
    <lineage>
        <taxon>Eukaryota</taxon>
        <taxon>Fungi</taxon>
        <taxon>Dikarya</taxon>
        <taxon>Ascomycota</taxon>
        <taxon>Pezizomycotina</taxon>
        <taxon>Leotiomycetes</taxon>
        <taxon>Erysiphales</taxon>
        <taxon>Erysiphaceae</taxon>
        <taxon>Blumeria</taxon>
    </lineage>
</organism>
<evidence type="ECO:0000313" key="3">
    <source>
        <dbReference type="Proteomes" id="UP000324639"/>
    </source>
</evidence>
<name>A0A9X9MGP8_BLUGR</name>
<dbReference type="AlphaFoldDB" id="A0A9X9MGP8"/>
<accession>A0A9X9MGP8</accession>
<reference evidence="2 3" key="1">
    <citation type="submission" date="2018-08" db="EMBL/GenBank/DDBJ databases">
        <authorList>
            <person name="Muller C M."/>
        </authorList>
    </citation>
    <scope>NUCLEOTIDE SEQUENCE [LARGE SCALE GENOMIC DNA]</scope>
</reference>
<dbReference type="Proteomes" id="UP000324639">
    <property type="component" value="Chromosome Bgt_-05"/>
</dbReference>
<protein>
    <submittedName>
        <fullName evidence="2">Bgt-20615</fullName>
    </submittedName>
</protein>
<feature type="region of interest" description="Disordered" evidence="1">
    <location>
        <begin position="24"/>
        <end position="48"/>
    </location>
</feature>
<proteinExistence type="predicted"/>
<keyword evidence="3" id="KW-1185">Reference proteome</keyword>
<dbReference type="EMBL" id="LR026988">
    <property type="protein sequence ID" value="VDB86383.1"/>
    <property type="molecule type" value="Genomic_DNA"/>
</dbReference>
<evidence type="ECO:0000256" key="1">
    <source>
        <dbReference type="SAM" id="MobiDB-lite"/>
    </source>
</evidence>
<gene>
    <name evidence="2" type="ORF">BGT96224V316_LOCUS3943</name>
</gene>
<feature type="compositionally biased region" description="Basic residues" evidence="1">
    <location>
        <begin position="38"/>
        <end position="48"/>
    </location>
</feature>
<evidence type="ECO:0000313" key="2">
    <source>
        <dbReference type="EMBL" id="VDB86383.1"/>
    </source>
</evidence>
<sequence length="48" mass="5304">MDLGLSGEGIQISDISQTSEIFETKHYSVDPTPATQLHSRHITNLHTP</sequence>